<sequence>MRYRGVIKVLFCGCFLLQGCYSYKVLEHKADEDIQSGKAYRFILKQGKQWDVLVEEVMNDTIIAKTRNATLVKFPIIEIAEIKRKRLSPFKMIGLGAVFTAGAVMIFNDDKEAVSQVIDR</sequence>
<dbReference type="RefSeq" id="WP_386403344.1">
    <property type="nucleotide sequence ID" value="NZ_JBHTJH010000003.1"/>
</dbReference>
<comment type="caution">
    <text evidence="1">The sequence shown here is derived from an EMBL/GenBank/DDBJ whole genome shotgun (WGS) entry which is preliminary data.</text>
</comment>
<evidence type="ECO:0008006" key="3">
    <source>
        <dbReference type="Google" id="ProtNLM"/>
    </source>
</evidence>
<dbReference type="EMBL" id="JBHTJH010000003">
    <property type="protein sequence ID" value="MFD0861053.1"/>
    <property type="molecule type" value="Genomic_DNA"/>
</dbReference>
<keyword evidence="2" id="KW-1185">Reference proteome</keyword>
<organism evidence="1 2">
    <name type="scientific">Sungkyunkwania multivorans</name>
    <dbReference type="NCBI Taxonomy" id="1173618"/>
    <lineage>
        <taxon>Bacteria</taxon>
        <taxon>Pseudomonadati</taxon>
        <taxon>Bacteroidota</taxon>
        <taxon>Flavobacteriia</taxon>
        <taxon>Flavobacteriales</taxon>
        <taxon>Flavobacteriaceae</taxon>
        <taxon>Sungkyunkwania</taxon>
    </lineage>
</organism>
<protein>
    <recommendedName>
        <fullName evidence="3">Lipoprotein</fullName>
    </recommendedName>
</protein>
<dbReference type="Proteomes" id="UP001596978">
    <property type="component" value="Unassembled WGS sequence"/>
</dbReference>
<dbReference type="PROSITE" id="PS51257">
    <property type="entry name" value="PROKAR_LIPOPROTEIN"/>
    <property type="match status" value="1"/>
</dbReference>
<gene>
    <name evidence="1" type="ORF">ACFQ1M_02435</name>
</gene>
<proteinExistence type="predicted"/>
<accession>A0ABW3CTP6</accession>
<name>A0ABW3CTP6_9FLAO</name>
<reference evidence="2" key="1">
    <citation type="journal article" date="2019" name="Int. J. Syst. Evol. Microbiol.">
        <title>The Global Catalogue of Microorganisms (GCM) 10K type strain sequencing project: providing services to taxonomists for standard genome sequencing and annotation.</title>
        <authorList>
            <consortium name="The Broad Institute Genomics Platform"/>
            <consortium name="The Broad Institute Genome Sequencing Center for Infectious Disease"/>
            <person name="Wu L."/>
            <person name="Ma J."/>
        </authorList>
    </citation>
    <scope>NUCLEOTIDE SEQUENCE [LARGE SCALE GENOMIC DNA]</scope>
    <source>
        <strain evidence="2">CCUG 62952</strain>
    </source>
</reference>
<evidence type="ECO:0000313" key="1">
    <source>
        <dbReference type="EMBL" id="MFD0861053.1"/>
    </source>
</evidence>
<evidence type="ECO:0000313" key="2">
    <source>
        <dbReference type="Proteomes" id="UP001596978"/>
    </source>
</evidence>